<sequence>MTKTSASSRRRAAVPAEEEIRFWMRAPAVTVNLAAPVSEALALMREHNVRRLPVVIDTGELRGIITQGDIRGADLLRVAGMDPFEIADALRRIKVYEVMTEDPITVTPETSLREAAMLMIDNKIGGLPVVDEHNMVVGIITESDLFEALVHVLERRDMEEEG</sequence>
<keyword evidence="1 2" id="KW-0129">CBS domain</keyword>
<dbReference type="HOGENOM" id="CLU_040681_9_1_0"/>
<organism evidence="4 5">
    <name type="scientific">Roseiflexus castenholzii (strain DSM 13941 / HLO8)</name>
    <dbReference type="NCBI Taxonomy" id="383372"/>
    <lineage>
        <taxon>Bacteria</taxon>
        <taxon>Bacillati</taxon>
        <taxon>Chloroflexota</taxon>
        <taxon>Chloroflexia</taxon>
        <taxon>Chloroflexales</taxon>
        <taxon>Roseiflexineae</taxon>
        <taxon>Roseiflexaceae</taxon>
        <taxon>Roseiflexus</taxon>
    </lineage>
</organism>
<dbReference type="eggNOG" id="COG0517">
    <property type="taxonomic scope" value="Bacteria"/>
</dbReference>
<evidence type="ECO:0000256" key="2">
    <source>
        <dbReference type="PROSITE-ProRule" id="PRU00703"/>
    </source>
</evidence>
<proteinExistence type="predicted"/>
<dbReference type="PANTHER" id="PTHR43080:SF2">
    <property type="entry name" value="CBS DOMAIN-CONTAINING PROTEIN"/>
    <property type="match status" value="1"/>
</dbReference>
<feature type="domain" description="CBS" evidence="3">
    <location>
        <begin position="24"/>
        <end position="83"/>
    </location>
</feature>
<dbReference type="InterPro" id="IPR051257">
    <property type="entry name" value="Diverse_CBS-Domain"/>
</dbReference>
<name>A7NQH2_ROSCS</name>
<dbReference type="InterPro" id="IPR000644">
    <property type="entry name" value="CBS_dom"/>
</dbReference>
<protein>
    <submittedName>
        <fullName evidence="4">CBS domain containing membrane protein</fullName>
    </submittedName>
</protein>
<dbReference type="Proteomes" id="UP000000263">
    <property type="component" value="Chromosome"/>
</dbReference>
<dbReference type="PANTHER" id="PTHR43080">
    <property type="entry name" value="CBS DOMAIN-CONTAINING PROTEIN CBSX3, MITOCHONDRIAL"/>
    <property type="match status" value="1"/>
</dbReference>
<dbReference type="AlphaFoldDB" id="A7NQH2"/>
<accession>A7NQH2</accession>
<feature type="domain" description="CBS" evidence="3">
    <location>
        <begin position="99"/>
        <end position="158"/>
    </location>
</feature>
<dbReference type="SMART" id="SM00116">
    <property type="entry name" value="CBS"/>
    <property type="match status" value="2"/>
</dbReference>
<dbReference type="EMBL" id="CP000804">
    <property type="protein sequence ID" value="ABU59818.1"/>
    <property type="molecule type" value="Genomic_DNA"/>
</dbReference>
<evidence type="ECO:0000259" key="3">
    <source>
        <dbReference type="PROSITE" id="PS51371"/>
    </source>
</evidence>
<keyword evidence="5" id="KW-1185">Reference proteome</keyword>
<dbReference type="Gene3D" id="3.10.580.10">
    <property type="entry name" value="CBS-domain"/>
    <property type="match status" value="2"/>
</dbReference>
<dbReference type="Pfam" id="PF00571">
    <property type="entry name" value="CBS"/>
    <property type="match status" value="2"/>
</dbReference>
<evidence type="ECO:0000313" key="5">
    <source>
        <dbReference type="Proteomes" id="UP000000263"/>
    </source>
</evidence>
<evidence type="ECO:0000256" key="1">
    <source>
        <dbReference type="ARBA" id="ARBA00023122"/>
    </source>
</evidence>
<reference evidence="4 5" key="1">
    <citation type="submission" date="2007-08" db="EMBL/GenBank/DDBJ databases">
        <title>Complete sequence of Roseiflexus castenholzii DSM 13941.</title>
        <authorList>
            <consortium name="US DOE Joint Genome Institute"/>
            <person name="Copeland A."/>
            <person name="Lucas S."/>
            <person name="Lapidus A."/>
            <person name="Barry K."/>
            <person name="Glavina del Rio T."/>
            <person name="Dalin E."/>
            <person name="Tice H."/>
            <person name="Pitluck S."/>
            <person name="Thompson L.S."/>
            <person name="Brettin T."/>
            <person name="Bruce D."/>
            <person name="Detter J.C."/>
            <person name="Han C."/>
            <person name="Tapia R."/>
            <person name="Schmutz J."/>
            <person name="Larimer F."/>
            <person name="Land M."/>
            <person name="Hauser L."/>
            <person name="Kyrpides N."/>
            <person name="Mikhailova N."/>
            <person name="Bryant D.A."/>
            <person name="Hanada S."/>
            <person name="Tsukatani Y."/>
            <person name="Richardson P."/>
        </authorList>
    </citation>
    <scope>NUCLEOTIDE SEQUENCE [LARGE SCALE GENOMIC DNA]</scope>
    <source>
        <strain evidence="5">DSM 13941 / HLO8</strain>
    </source>
</reference>
<gene>
    <name evidence="4" type="ordered locus">Rcas_3779</name>
</gene>
<dbReference type="SUPFAM" id="SSF54631">
    <property type="entry name" value="CBS-domain pair"/>
    <property type="match status" value="1"/>
</dbReference>
<dbReference type="OrthoDB" id="9790355at2"/>
<dbReference type="PROSITE" id="PS51371">
    <property type="entry name" value="CBS"/>
    <property type="match status" value="2"/>
</dbReference>
<evidence type="ECO:0000313" key="4">
    <source>
        <dbReference type="EMBL" id="ABU59818.1"/>
    </source>
</evidence>
<dbReference type="KEGG" id="rca:Rcas_3779"/>
<dbReference type="CDD" id="cd04584">
    <property type="entry name" value="CBS_pair_AcuB_like"/>
    <property type="match status" value="1"/>
</dbReference>
<dbReference type="RefSeq" id="WP_012122241.1">
    <property type="nucleotide sequence ID" value="NC_009767.1"/>
</dbReference>
<dbReference type="InterPro" id="IPR046342">
    <property type="entry name" value="CBS_dom_sf"/>
</dbReference>